<proteinExistence type="predicted"/>
<sequence>MSSEVKKRKYLGPKAPIKEKFDVSNVIFPFSLMPGKKEEYIYTGEEKMVFSKRNPVYRDLFLSEFDVYVKWKKSRQNCKD</sequence>
<dbReference type="AlphaFoldDB" id="A0A0F9FWB7"/>
<name>A0A0F9FWB7_9ZZZZ</name>
<comment type="caution">
    <text evidence="1">The sequence shown here is derived from an EMBL/GenBank/DDBJ whole genome shotgun (WGS) entry which is preliminary data.</text>
</comment>
<accession>A0A0F9FWB7</accession>
<gene>
    <name evidence="1" type="ORF">LCGC14_2193350</name>
</gene>
<organism evidence="1">
    <name type="scientific">marine sediment metagenome</name>
    <dbReference type="NCBI Taxonomy" id="412755"/>
    <lineage>
        <taxon>unclassified sequences</taxon>
        <taxon>metagenomes</taxon>
        <taxon>ecological metagenomes</taxon>
    </lineage>
</organism>
<dbReference type="EMBL" id="LAZR01028760">
    <property type="protein sequence ID" value="KKL61635.1"/>
    <property type="molecule type" value="Genomic_DNA"/>
</dbReference>
<reference evidence="1" key="1">
    <citation type="journal article" date="2015" name="Nature">
        <title>Complex archaea that bridge the gap between prokaryotes and eukaryotes.</title>
        <authorList>
            <person name="Spang A."/>
            <person name="Saw J.H."/>
            <person name="Jorgensen S.L."/>
            <person name="Zaremba-Niedzwiedzka K."/>
            <person name="Martijn J."/>
            <person name="Lind A.E."/>
            <person name="van Eijk R."/>
            <person name="Schleper C."/>
            <person name="Guy L."/>
            <person name="Ettema T.J."/>
        </authorList>
    </citation>
    <scope>NUCLEOTIDE SEQUENCE</scope>
</reference>
<evidence type="ECO:0000313" key="1">
    <source>
        <dbReference type="EMBL" id="KKL61635.1"/>
    </source>
</evidence>
<protein>
    <submittedName>
        <fullName evidence="1">Uncharacterized protein</fullName>
    </submittedName>
</protein>